<organism evidence="5">
    <name type="scientific">candidate division WWE3 bacterium</name>
    <dbReference type="NCBI Taxonomy" id="2053526"/>
    <lineage>
        <taxon>Bacteria</taxon>
        <taxon>Katanobacteria</taxon>
    </lineage>
</organism>
<feature type="non-terminal residue" evidence="5">
    <location>
        <position position="148"/>
    </location>
</feature>
<sequence>MLMTVQLQILLEKAAFAYIICNRIFGLNIFLKYIFKPMPIRLDSFLSKNGISSRRKAKELISQEKVTVNGEVVLEVLQVDPEKDEISVENQLVNPKYLKKRYIAFYKPLNVLSSTKDEWGRKTVLEHVKVSERVFPVGRLDYNSTGLI</sequence>
<dbReference type="SMART" id="SM00363">
    <property type="entry name" value="S4"/>
    <property type="match status" value="1"/>
</dbReference>
<dbReference type="Proteomes" id="UP000886066">
    <property type="component" value="Unassembled WGS sequence"/>
</dbReference>
<dbReference type="PROSITE" id="PS50889">
    <property type="entry name" value="S4"/>
    <property type="match status" value="1"/>
</dbReference>
<keyword evidence="3" id="KW-0694">RNA-binding</keyword>
<dbReference type="InterPro" id="IPR002942">
    <property type="entry name" value="S4_RNA-bd"/>
</dbReference>
<dbReference type="GO" id="GO:0000455">
    <property type="term" value="P:enzyme-directed rRNA pseudouridine synthesis"/>
    <property type="evidence" value="ECO:0007669"/>
    <property type="project" value="UniProtKB-ARBA"/>
</dbReference>
<evidence type="ECO:0000256" key="1">
    <source>
        <dbReference type="ARBA" id="ARBA00008348"/>
    </source>
</evidence>
<dbReference type="Pfam" id="PF01479">
    <property type="entry name" value="S4"/>
    <property type="match status" value="1"/>
</dbReference>
<proteinExistence type="inferred from homology"/>
<feature type="domain" description="RNA-binding S4" evidence="4">
    <location>
        <begin position="40"/>
        <end position="104"/>
    </location>
</feature>
<dbReference type="InterPro" id="IPR036986">
    <property type="entry name" value="S4_RNA-bd_sf"/>
</dbReference>
<accession>A0A7C1HWV5</accession>
<dbReference type="CDD" id="cd00165">
    <property type="entry name" value="S4"/>
    <property type="match status" value="1"/>
</dbReference>
<dbReference type="PANTHER" id="PTHR47683:SF2">
    <property type="entry name" value="RNA-BINDING S4 DOMAIN-CONTAINING PROTEIN"/>
    <property type="match status" value="1"/>
</dbReference>
<dbReference type="Gene3D" id="3.10.290.10">
    <property type="entry name" value="RNA-binding S4 domain"/>
    <property type="match status" value="1"/>
</dbReference>
<evidence type="ECO:0000256" key="3">
    <source>
        <dbReference type="PROSITE-ProRule" id="PRU00182"/>
    </source>
</evidence>
<dbReference type="SUPFAM" id="SSF55174">
    <property type="entry name" value="Alpha-L RNA-binding motif"/>
    <property type="match status" value="1"/>
</dbReference>
<keyword evidence="2" id="KW-0413">Isomerase</keyword>
<dbReference type="Gene3D" id="3.30.70.580">
    <property type="entry name" value="Pseudouridine synthase I, catalytic domain, N-terminal subdomain"/>
    <property type="match status" value="1"/>
</dbReference>
<comment type="similarity">
    <text evidence="1">Belongs to the pseudouridine synthase RsuA family.</text>
</comment>
<evidence type="ECO:0000313" key="5">
    <source>
        <dbReference type="EMBL" id="HDQ88639.1"/>
    </source>
</evidence>
<gene>
    <name evidence="5" type="ORF">ENN92_00615</name>
</gene>
<dbReference type="InterPro" id="IPR020094">
    <property type="entry name" value="TruA/RsuA/RluB/E/F_N"/>
</dbReference>
<reference evidence="5" key="1">
    <citation type="journal article" date="2020" name="mSystems">
        <title>Genome- and Community-Level Interaction Insights into Carbon Utilization and Element Cycling Functions of Hydrothermarchaeota in Hydrothermal Sediment.</title>
        <authorList>
            <person name="Zhou Z."/>
            <person name="Liu Y."/>
            <person name="Xu W."/>
            <person name="Pan J."/>
            <person name="Luo Z.H."/>
            <person name="Li M."/>
        </authorList>
    </citation>
    <scope>NUCLEOTIDE SEQUENCE [LARGE SCALE GENOMIC DNA]</scope>
    <source>
        <strain evidence="5">SpSt-1219</strain>
    </source>
</reference>
<dbReference type="GO" id="GO:0120159">
    <property type="term" value="F:rRNA pseudouridine synthase activity"/>
    <property type="evidence" value="ECO:0007669"/>
    <property type="project" value="UniProtKB-ARBA"/>
</dbReference>
<protein>
    <submittedName>
        <fullName evidence="5">rRNA pseudouridine synthase</fullName>
    </submittedName>
</protein>
<comment type="caution">
    <text evidence="5">The sequence shown here is derived from an EMBL/GenBank/DDBJ whole genome shotgun (WGS) entry which is preliminary data.</text>
</comment>
<dbReference type="InterPro" id="IPR050343">
    <property type="entry name" value="RsuA_PseudoU_synthase"/>
</dbReference>
<dbReference type="GO" id="GO:0003723">
    <property type="term" value="F:RNA binding"/>
    <property type="evidence" value="ECO:0007669"/>
    <property type="project" value="UniProtKB-KW"/>
</dbReference>
<evidence type="ECO:0000259" key="4">
    <source>
        <dbReference type="SMART" id="SM00363"/>
    </source>
</evidence>
<dbReference type="AlphaFoldDB" id="A0A7C1HWV5"/>
<dbReference type="EMBL" id="DSDM01000036">
    <property type="protein sequence ID" value="HDQ88639.1"/>
    <property type="molecule type" value="Genomic_DNA"/>
</dbReference>
<dbReference type="FunFam" id="3.10.290.10:FF:000003">
    <property type="entry name" value="Pseudouridine synthase"/>
    <property type="match status" value="1"/>
</dbReference>
<dbReference type="PANTHER" id="PTHR47683">
    <property type="entry name" value="PSEUDOURIDINE SYNTHASE FAMILY PROTEIN-RELATED"/>
    <property type="match status" value="1"/>
</dbReference>
<name>A0A7C1HWV5_UNCKA</name>
<evidence type="ECO:0000256" key="2">
    <source>
        <dbReference type="ARBA" id="ARBA00023235"/>
    </source>
</evidence>